<dbReference type="RefSeq" id="WP_376848012.1">
    <property type="nucleotide sequence ID" value="NZ_JBHSMF010000002.1"/>
</dbReference>
<dbReference type="Pfam" id="PF03550">
    <property type="entry name" value="LolB"/>
    <property type="match status" value="1"/>
</dbReference>
<evidence type="ECO:0000256" key="4">
    <source>
        <dbReference type="ARBA" id="ARBA00016202"/>
    </source>
</evidence>
<organism evidence="14 15">
    <name type="scientific">Caenimonas terrae</name>
    <dbReference type="NCBI Taxonomy" id="696074"/>
    <lineage>
        <taxon>Bacteria</taxon>
        <taxon>Pseudomonadati</taxon>
        <taxon>Pseudomonadota</taxon>
        <taxon>Betaproteobacteria</taxon>
        <taxon>Burkholderiales</taxon>
        <taxon>Comamonadaceae</taxon>
        <taxon>Caenimonas</taxon>
    </lineage>
</organism>
<keyword evidence="10" id="KW-0143">Chaperone</keyword>
<evidence type="ECO:0000256" key="6">
    <source>
        <dbReference type="ARBA" id="ARBA00022729"/>
    </source>
</evidence>
<dbReference type="EMBL" id="JBHSMF010000002">
    <property type="protein sequence ID" value="MFC5495978.1"/>
    <property type="molecule type" value="Genomic_DNA"/>
</dbReference>
<keyword evidence="9" id="KW-0564">Palmitate</keyword>
<evidence type="ECO:0000256" key="7">
    <source>
        <dbReference type="ARBA" id="ARBA00022927"/>
    </source>
</evidence>
<evidence type="ECO:0000256" key="8">
    <source>
        <dbReference type="ARBA" id="ARBA00023136"/>
    </source>
</evidence>
<dbReference type="InterPro" id="IPR004565">
    <property type="entry name" value="OM_lipoprot_LolB"/>
</dbReference>
<name>A0ABW0N809_9BURK</name>
<keyword evidence="15" id="KW-1185">Reference proteome</keyword>
<sequence>MSGLLRRAALGLLAGAALLLAGCASPQLAPQKEEVSASVWHGRMALQVEDQPSQSFSAGFELRGRAEQGELTLYNPLGGTLAALQWAPGSATLRSGNEVKQFDSIDALVAGATGTAIPVASLFDWLAGSNTPVTGWEADLSQLPQGRLRARRVAPPPAADLRVALDK</sequence>
<evidence type="ECO:0000256" key="10">
    <source>
        <dbReference type="ARBA" id="ARBA00023186"/>
    </source>
</evidence>
<comment type="subunit">
    <text evidence="3">Monomer.</text>
</comment>
<dbReference type="SUPFAM" id="SSF89392">
    <property type="entry name" value="Prokaryotic lipoproteins and lipoprotein localization factors"/>
    <property type="match status" value="1"/>
</dbReference>
<keyword evidence="8" id="KW-0472">Membrane</keyword>
<keyword evidence="12 14" id="KW-0449">Lipoprotein</keyword>
<evidence type="ECO:0000256" key="5">
    <source>
        <dbReference type="ARBA" id="ARBA00022448"/>
    </source>
</evidence>
<keyword evidence="11" id="KW-0998">Cell outer membrane</keyword>
<keyword evidence="5" id="KW-0813">Transport</keyword>
<evidence type="ECO:0000313" key="14">
    <source>
        <dbReference type="EMBL" id="MFC5495978.1"/>
    </source>
</evidence>
<feature type="signal peptide" evidence="13">
    <location>
        <begin position="1"/>
        <end position="29"/>
    </location>
</feature>
<evidence type="ECO:0000256" key="3">
    <source>
        <dbReference type="ARBA" id="ARBA00011245"/>
    </source>
</evidence>
<protein>
    <recommendedName>
        <fullName evidence="4">Outer-membrane lipoprotein LolB</fullName>
    </recommendedName>
</protein>
<dbReference type="InterPro" id="IPR006311">
    <property type="entry name" value="TAT_signal"/>
</dbReference>
<evidence type="ECO:0000256" key="11">
    <source>
        <dbReference type="ARBA" id="ARBA00023237"/>
    </source>
</evidence>
<comment type="caution">
    <text evidence="14">The sequence shown here is derived from an EMBL/GenBank/DDBJ whole genome shotgun (WGS) entry which is preliminary data.</text>
</comment>
<dbReference type="PROSITE" id="PS51318">
    <property type="entry name" value="TAT"/>
    <property type="match status" value="1"/>
</dbReference>
<evidence type="ECO:0000313" key="15">
    <source>
        <dbReference type="Proteomes" id="UP001596037"/>
    </source>
</evidence>
<evidence type="ECO:0000256" key="1">
    <source>
        <dbReference type="ARBA" id="ARBA00004459"/>
    </source>
</evidence>
<gene>
    <name evidence="14" type="ORF">ACFPOE_00395</name>
</gene>
<evidence type="ECO:0000256" key="9">
    <source>
        <dbReference type="ARBA" id="ARBA00023139"/>
    </source>
</evidence>
<comment type="similarity">
    <text evidence="2">Belongs to the LolB family.</text>
</comment>
<proteinExistence type="inferred from homology"/>
<dbReference type="PROSITE" id="PS51257">
    <property type="entry name" value="PROKAR_LIPOPROTEIN"/>
    <property type="match status" value="1"/>
</dbReference>
<keyword evidence="6 13" id="KW-0732">Signal</keyword>
<dbReference type="Proteomes" id="UP001596037">
    <property type="component" value="Unassembled WGS sequence"/>
</dbReference>
<feature type="chain" id="PRO_5046281138" description="Outer-membrane lipoprotein LolB" evidence="13">
    <location>
        <begin position="30"/>
        <end position="167"/>
    </location>
</feature>
<accession>A0ABW0N809</accession>
<evidence type="ECO:0000256" key="13">
    <source>
        <dbReference type="SAM" id="SignalP"/>
    </source>
</evidence>
<keyword evidence="7" id="KW-0653">Protein transport</keyword>
<dbReference type="Gene3D" id="2.50.20.10">
    <property type="entry name" value="Lipoprotein localisation LolA/LolB/LppX"/>
    <property type="match status" value="1"/>
</dbReference>
<reference evidence="15" key="1">
    <citation type="journal article" date="2019" name="Int. J. Syst. Evol. Microbiol.">
        <title>The Global Catalogue of Microorganisms (GCM) 10K type strain sequencing project: providing services to taxonomists for standard genome sequencing and annotation.</title>
        <authorList>
            <consortium name="The Broad Institute Genomics Platform"/>
            <consortium name="The Broad Institute Genome Sequencing Center for Infectious Disease"/>
            <person name="Wu L."/>
            <person name="Ma J."/>
        </authorList>
    </citation>
    <scope>NUCLEOTIDE SEQUENCE [LARGE SCALE GENOMIC DNA]</scope>
    <source>
        <strain evidence="15">CCUG 57401</strain>
    </source>
</reference>
<evidence type="ECO:0000256" key="12">
    <source>
        <dbReference type="ARBA" id="ARBA00023288"/>
    </source>
</evidence>
<dbReference type="InterPro" id="IPR029046">
    <property type="entry name" value="LolA/LolB/LppX"/>
</dbReference>
<evidence type="ECO:0000256" key="2">
    <source>
        <dbReference type="ARBA" id="ARBA00009696"/>
    </source>
</evidence>
<comment type="subcellular location">
    <subcellularLocation>
        <location evidence="1">Cell outer membrane</location>
        <topology evidence="1">Lipid-anchor</topology>
    </subcellularLocation>
</comment>